<dbReference type="RefSeq" id="WP_160628443.1">
    <property type="nucleotide sequence ID" value="NZ_CP047593.1"/>
</dbReference>
<dbReference type="AlphaFoldDB" id="A0A6P1M609"/>
<dbReference type="Proteomes" id="UP000464954">
    <property type="component" value="Chromosome"/>
</dbReference>
<evidence type="ECO:0000313" key="1">
    <source>
        <dbReference type="EMBL" id="QHI69271.1"/>
    </source>
</evidence>
<keyword evidence="2" id="KW-1185">Reference proteome</keyword>
<organism evidence="1 2">
    <name type="scientific">Tichowtungia aerotolerans</name>
    <dbReference type="NCBI Taxonomy" id="2697043"/>
    <lineage>
        <taxon>Bacteria</taxon>
        <taxon>Pseudomonadati</taxon>
        <taxon>Kiritimatiellota</taxon>
        <taxon>Tichowtungiia</taxon>
        <taxon>Tichowtungiales</taxon>
        <taxon>Tichowtungiaceae</taxon>
        <taxon>Tichowtungia</taxon>
    </lineage>
</organism>
<proteinExistence type="predicted"/>
<evidence type="ECO:0000313" key="2">
    <source>
        <dbReference type="Proteomes" id="UP000464954"/>
    </source>
</evidence>
<name>A0A6P1M609_9BACT</name>
<reference evidence="1 2" key="1">
    <citation type="submission" date="2020-01" db="EMBL/GenBank/DDBJ databases">
        <title>Ponticoccus aerotolerans gen. nov., sp. nov., an anaerobic bacterium and proposal of Ponticoccusceae fam. nov., Ponticoccusles ord. nov. and Ponticoccuse classis nov. in the phylum Kiritimatiellaeota.</title>
        <authorList>
            <person name="Zhou L.Y."/>
            <person name="Du Z.J."/>
        </authorList>
    </citation>
    <scope>NUCLEOTIDE SEQUENCE [LARGE SCALE GENOMIC DNA]</scope>
    <source>
        <strain evidence="1 2">S-5007</strain>
    </source>
</reference>
<gene>
    <name evidence="1" type="ORF">GT409_07350</name>
</gene>
<protein>
    <submittedName>
        <fullName evidence="1">Uncharacterized protein</fullName>
    </submittedName>
</protein>
<sequence length="100" mass="11630">MKAILRDVAIVALVVVAAGGFSLYETAEVKILFDEYNEPQRDELFMVHKTYWGLKTATYKMRLSTGGEWQYQNEDSSWSGFIYSHFHQLIGFDLDKYPRP</sequence>
<dbReference type="EMBL" id="CP047593">
    <property type="protein sequence ID" value="QHI69271.1"/>
    <property type="molecule type" value="Genomic_DNA"/>
</dbReference>
<dbReference type="KEGG" id="taer:GT409_07350"/>
<accession>A0A6P1M609</accession>